<name>A0ABQ2EGU1_9DEIO</name>
<organism evidence="1 2">
    <name type="scientific">Deinococcus malanensis</name>
    <dbReference type="NCBI Taxonomy" id="1706855"/>
    <lineage>
        <taxon>Bacteria</taxon>
        <taxon>Thermotogati</taxon>
        <taxon>Deinococcota</taxon>
        <taxon>Deinococci</taxon>
        <taxon>Deinococcales</taxon>
        <taxon>Deinococcaceae</taxon>
        <taxon>Deinococcus</taxon>
    </lineage>
</organism>
<gene>
    <name evidence="1" type="ORF">GCM10008955_00650</name>
</gene>
<sequence length="229" mass="24701">MYAPIMATPKAKPAKTAPPSWALKLKMRRLELGKGQEDIVAQTGDLMTQAWVSDLERGKVELPNAGFAKVVALARALNWSLVEMQRATGVDLGVMDATLVAEGSADVYPLSAALNPDEPGPAVDHDAIAPGIKKPLLLRADTDEMQGTSAASIRPGSILHIDRMETTPVEGRVYVLTDRDGPHVRLYATTRLGPVFRAENRQYEDVPAAEAHIVGRVVSVATDYDPNLN</sequence>
<dbReference type="InterPro" id="IPR039418">
    <property type="entry name" value="LexA-like"/>
</dbReference>
<accession>A0ABQ2EGU1</accession>
<evidence type="ECO:0008006" key="3">
    <source>
        <dbReference type="Google" id="ProtNLM"/>
    </source>
</evidence>
<dbReference type="SUPFAM" id="SSF47413">
    <property type="entry name" value="lambda repressor-like DNA-binding domains"/>
    <property type="match status" value="1"/>
</dbReference>
<evidence type="ECO:0000313" key="2">
    <source>
        <dbReference type="Proteomes" id="UP000647587"/>
    </source>
</evidence>
<dbReference type="InterPro" id="IPR001387">
    <property type="entry name" value="Cro/C1-type_HTH"/>
</dbReference>
<dbReference type="CDD" id="cd06529">
    <property type="entry name" value="S24_LexA-like"/>
    <property type="match status" value="1"/>
</dbReference>
<protein>
    <recommendedName>
        <fullName evidence="3">HTH cro/C1-type domain-containing protein</fullName>
    </recommendedName>
</protein>
<comment type="caution">
    <text evidence="1">The sequence shown here is derived from an EMBL/GenBank/DDBJ whole genome shotgun (WGS) entry which is preliminary data.</text>
</comment>
<evidence type="ECO:0000313" key="1">
    <source>
        <dbReference type="EMBL" id="GGK11257.1"/>
    </source>
</evidence>
<dbReference type="CDD" id="cd00093">
    <property type="entry name" value="HTH_XRE"/>
    <property type="match status" value="1"/>
</dbReference>
<dbReference type="Gene3D" id="2.10.109.10">
    <property type="entry name" value="Umud Fragment, subunit A"/>
    <property type="match status" value="1"/>
</dbReference>
<dbReference type="Proteomes" id="UP000647587">
    <property type="component" value="Unassembled WGS sequence"/>
</dbReference>
<reference evidence="2" key="1">
    <citation type="journal article" date="2019" name="Int. J. Syst. Evol. Microbiol.">
        <title>The Global Catalogue of Microorganisms (GCM) 10K type strain sequencing project: providing services to taxonomists for standard genome sequencing and annotation.</title>
        <authorList>
            <consortium name="The Broad Institute Genomics Platform"/>
            <consortium name="The Broad Institute Genome Sequencing Center for Infectious Disease"/>
            <person name="Wu L."/>
            <person name="Ma J."/>
        </authorList>
    </citation>
    <scope>NUCLEOTIDE SEQUENCE [LARGE SCALE GENOMIC DNA]</scope>
    <source>
        <strain evidence="2">JCM 30331</strain>
    </source>
</reference>
<dbReference type="SUPFAM" id="SSF51306">
    <property type="entry name" value="LexA/Signal peptidase"/>
    <property type="match status" value="1"/>
</dbReference>
<proteinExistence type="predicted"/>
<dbReference type="EMBL" id="BMPP01000001">
    <property type="protein sequence ID" value="GGK11257.1"/>
    <property type="molecule type" value="Genomic_DNA"/>
</dbReference>
<dbReference type="InterPro" id="IPR036286">
    <property type="entry name" value="LexA/Signal_pep-like_sf"/>
</dbReference>
<dbReference type="InterPro" id="IPR010982">
    <property type="entry name" value="Lambda_DNA-bd_dom_sf"/>
</dbReference>
<keyword evidence="2" id="KW-1185">Reference proteome</keyword>